<proteinExistence type="predicted"/>
<dbReference type="PANTHER" id="PTHR34819:SF3">
    <property type="entry name" value="CELL SURFACE PROTEIN"/>
    <property type="match status" value="1"/>
</dbReference>
<dbReference type="Proteomes" id="UP001595818">
    <property type="component" value="Unassembled WGS sequence"/>
</dbReference>
<dbReference type="PANTHER" id="PTHR34819">
    <property type="entry name" value="LARGE CYSTEINE-RICH PERIPLASMIC PROTEIN OMCB"/>
    <property type="match status" value="1"/>
</dbReference>
<dbReference type="EMBL" id="JBHSJJ010000010">
    <property type="protein sequence ID" value="MFC4873370.1"/>
    <property type="molecule type" value="Genomic_DNA"/>
</dbReference>
<dbReference type="Gene3D" id="2.60.40.10">
    <property type="entry name" value="Immunoglobulins"/>
    <property type="match status" value="1"/>
</dbReference>
<dbReference type="RefSeq" id="WP_377066155.1">
    <property type="nucleotide sequence ID" value="NZ_JBHSJJ010000010.1"/>
</dbReference>
<dbReference type="InterPro" id="IPR001434">
    <property type="entry name" value="OmcB-like_DUF11"/>
</dbReference>
<accession>A0ABV9T3S1</accession>
<sequence>MSSFSQSGPQLQAEYKDVTCSGNGQIKATLSGAGNYTASDFFLYLLPDEESYLAKSDNGNFEGLEPGSYIIKVILQDSNGSLELSEEISLVSTFEHLSFAMLSYNICQSDLGSLEIVVNSGAPSTYQIDGPVKRPAQESPVFEDLPEGSYSVMVIDECGDRLSQTVQVQTAEFVIDSQLREFKTELEACGEIAVGHYIQAVGSTIGYPLQMVFEVTYPDGTIQQHASMVSDGGSTEGYVYGKIPFFPGQVYSYNLTVIDNCGQEASLQNNVVDRDLEIADDMLWGAGPCGRRRLSIRPLHFLPPFSITFTKYPEGFDPAVYNEEYPGPFTADNIYFGNNDLIIPVGQYELEVTDACGRTATASTYYWGGISSPVPTVYKGCGETNGSVRLLAYDYDYTKVELIEGPAEFSTVFPVDLTHNVSQNDRRRFFMNNLPAGDYKFRVNTTCDEEIQYTAEATIKGSKVFKNEIEIIQNCGSFNMSLKHEDNLSPDQTVRFGLQKRNPETGGWGHPVTGVQYIEGEEINRDNAVLVTNNAMNVNLSYHGDLRVVKSIRVWKNGSEILPGQASHTFCLETLKTFQVKERSSFTNINTFICSDQEFELYVDAEGFEPFLYRIISKDSQPFLVENGDDPLFRKLNAGRYQLQLEDRCGNLTNATINLRGENLPRIIPNNLCEGENGSLYVTNLDFLQFEWYRDDDPDNILSTNPTLEFSPFNLNAHQGLYKVRLSTNTPDACLNEELEFKIDASILNPEPGTGKSVELCQGEIVDLFDFLEGPYNNFGTWEEITTSGALIGNMWSSVDLAPGIYQFVYTISGICLGEDSATVTITLNESPPPPSGETLQEFCGPDLPTVADLLSEGENIRWYLSPGGGEALEPSHVLRSGTTYYATQTVDGCSNTERMAVDVILYHPVSQTGILSDQILYQMESPEMITGEDPQGGSGNYIYKWQKNNGNGWEEIEGAYGRHYQPEPLMETTSFRRATIDDVCGAYYSNEVVITIEVAEINAGDDRFGPLKGYQDNILENILENDRLNGDPIKINEINISIENIYDEKGNEANLTLEMDDRGNIRLPAGISPGNYNITYIICQKLVPGNCSTATVSVWIGQIDLDISKTADRTEVIEGEIVTYTISLLNKSPFALDMITVRDILPKGFLLISTTVPTQNSLEWKLNTLEKGASFEVQMDVMAVDEGVFTNELSVRTGDLDSLIRSDPVSVRLKSVDLVVSKTSFDKEIIDGDDFVYEIRVENQGLFAANHVLIQDLLPFNLYYKDMTFQVSDPGIVVTFEEEGQQLIWKANTLPVGASITITLTVTADEEGQVTNRVIVSSHEEDADPANNIAADQNTIRSIFIPNVIKPDNDGKNDAFVLRISHKYDKIGVLIFNRWGDVVFTSDDYKNDWSAEGLNGGTYYYQIKGINRIGREKHYKGWLQVIKN</sequence>
<dbReference type="InterPro" id="IPR051172">
    <property type="entry name" value="Chlamydia_OmcB"/>
</dbReference>
<reference evidence="3" key="1">
    <citation type="journal article" date="2019" name="Int. J. Syst. Evol. Microbiol.">
        <title>The Global Catalogue of Microorganisms (GCM) 10K type strain sequencing project: providing services to taxonomists for standard genome sequencing and annotation.</title>
        <authorList>
            <consortium name="The Broad Institute Genomics Platform"/>
            <consortium name="The Broad Institute Genome Sequencing Center for Infectious Disease"/>
            <person name="Wu L."/>
            <person name="Ma J."/>
        </authorList>
    </citation>
    <scope>NUCLEOTIDE SEQUENCE [LARGE SCALE GENOMIC DNA]</scope>
    <source>
        <strain evidence="3">CGMCC 4.7466</strain>
    </source>
</reference>
<evidence type="ECO:0000313" key="2">
    <source>
        <dbReference type="EMBL" id="MFC4873370.1"/>
    </source>
</evidence>
<comment type="caution">
    <text evidence="2">The sequence shown here is derived from an EMBL/GenBank/DDBJ whole genome shotgun (WGS) entry which is preliminary data.</text>
</comment>
<dbReference type="InterPro" id="IPR013783">
    <property type="entry name" value="Ig-like_fold"/>
</dbReference>
<protein>
    <submittedName>
        <fullName evidence="2">Gliding motility-associated C-terminal domain-containing protein</fullName>
    </submittedName>
</protein>
<organism evidence="2 3">
    <name type="scientific">Negadavirga shengliensis</name>
    <dbReference type="NCBI Taxonomy" id="1389218"/>
    <lineage>
        <taxon>Bacteria</taxon>
        <taxon>Pseudomonadati</taxon>
        <taxon>Bacteroidota</taxon>
        <taxon>Cytophagia</taxon>
        <taxon>Cytophagales</taxon>
        <taxon>Cyclobacteriaceae</taxon>
        <taxon>Negadavirga</taxon>
    </lineage>
</organism>
<dbReference type="InterPro" id="IPR047589">
    <property type="entry name" value="DUF11_rpt"/>
</dbReference>
<feature type="domain" description="DUF11" evidence="1">
    <location>
        <begin position="1218"/>
        <end position="1336"/>
    </location>
</feature>
<feature type="domain" description="DUF11" evidence="1">
    <location>
        <begin position="1105"/>
        <end position="1203"/>
    </location>
</feature>
<evidence type="ECO:0000313" key="3">
    <source>
        <dbReference type="Proteomes" id="UP001595818"/>
    </source>
</evidence>
<dbReference type="Pfam" id="PF13585">
    <property type="entry name" value="CHU_C"/>
    <property type="match status" value="1"/>
</dbReference>
<evidence type="ECO:0000259" key="1">
    <source>
        <dbReference type="Pfam" id="PF01345"/>
    </source>
</evidence>
<dbReference type="NCBIfam" id="TIGR01451">
    <property type="entry name" value="B_ant_repeat"/>
    <property type="match status" value="1"/>
</dbReference>
<dbReference type="Pfam" id="PF01345">
    <property type="entry name" value="DUF11"/>
    <property type="match status" value="2"/>
</dbReference>
<name>A0ABV9T3S1_9BACT</name>
<keyword evidence="3" id="KW-1185">Reference proteome</keyword>
<gene>
    <name evidence="2" type="ORF">ACFPFU_16835</name>
</gene>